<dbReference type="InterPro" id="IPR015421">
    <property type="entry name" value="PyrdxlP-dep_Trfase_major"/>
</dbReference>
<organism evidence="14 15">
    <name type="scientific">Bathycoccus prasinos</name>
    <dbReference type="NCBI Taxonomy" id="41875"/>
    <lineage>
        <taxon>Eukaryota</taxon>
        <taxon>Viridiplantae</taxon>
        <taxon>Chlorophyta</taxon>
        <taxon>Mamiellophyceae</taxon>
        <taxon>Mamiellales</taxon>
        <taxon>Bathycoccaceae</taxon>
        <taxon>Bathycoccus</taxon>
    </lineage>
</organism>
<dbReference type="OrthoDB" id="1703350at2759"/>
<proteinExistence type="inferred from homology"/>
<dbReference type="UniPathway" id="UPA00135">
    <property type="reaction ID" value="UER00197"/>
</dbReference>
<keyword evidence="7" id="KW-0808">Transferase</keyword>
<comment type="pathway">
    <text evidence="2">Amino-acid biosynthesis; L-serine biosynthesis; L-serine from 3-phospho-D-glycerate: step 2/3.</text>
</comment>
<evidence type="ECO:0000259" key="13">
    <source>
        <dbReference type="Pfam" id="PF00266"/>
    </source>
</evidence>
<dbReference type="GO" id="GO:0030170">
    <property type="term" value="F:pyridoxal phosphate binding"/>
    <property type="evidence" value="ECO:0007669"/>
    <property type="project" value="TreeGrafter"/>
</dbReference>
<evidence type="ECO:0000256" key="11">
    <source>
        <dbReference type="ARBA" id="ARBA00049007"/>
    </source>
</evidence>
<dbReference type="EMBL" id="FO082270">
    <property type="protein sequence ID" value="CCO66525.1"/>
    <property type="molecule type" value="Genomic_DNA"/>
</dbReference>
<gene>
    <name evidence="14" type="ORF">Bathy09g03410</name>
</gene>
<dbReference type="CDD" id="cd00611">
    <property type="entry name" value="PSAT_like"/>
    <property type="match status" value="1"/>
</dbReference>
<dbReference type="GO" id="GO:0006564">
    <property type="term" value="P:L-serine biosynthetic process"/>
    <property type="evidence" value="ECO:0007669"/>
    <property type="project" value="UniProtKB-KW"/>
</dbReference>
<dbReference type="GO" id="GO:0009570">
    <property type="term" value="C:chloroplast stroma"/>
    <property type="evidence" value="ECO:0007669"/>
    <property type="project" value="TreeGrafter"/>
</dbReference>
<accession>K8F375</accession>
<dbReference type="InterPro" id="IPR022278">
    <property type="entry name" value="Pser_aminoTfrase"/>
</dbReference>
<comment type="similarity">
    <text evidence="3">Belongs to the class-V pyridoxal-phosphate-dependent aminotransferase family. SerC subfamily.</text>
</comment>
<evidence type="ECO:0000313" key="14">
    <source>
        <dbReference type="EMBL" id="CCO66525.1"/>
    </source>
</evidence>
<sequence length="445" mass="48641">MISASKCVQCTQIRSSFSSERKDDVHQNRLKSSSNSGKTFRFSNRHVFLAKKKRKNGRTSSNNNTKTVIVSASSSNNNNNSNRKYNFSAGPAMLPLDVLEEAQKDLVDYKGTGMSVLEMSHRGKDFMSIAAKAEQDFRELVNVPENYKVIFVQGGASTMFASNALNLCPTGKEKADFVTTGAWSKKALGEAKKFCDAGEAATSKESNFSTIPERNTWNLRDGAKFVHICENETIGGVEFKETPVGLPDGAVLVADHSSNYLSKPIDVNKYGIIYGGVQKNIACAGMGIAIIREDLIGNAAPNTPTMLDFSTHSENESMYNTPPCYTWYISGLVFAKLLSEGGLSAMEKRNQEKAKVLYDTIDASAGYYNCPTDLKYRSMMNVPFTLAKGGDVEKQFLKEASDAGFESLKGHRSVGGARASIYNAMPKEGVEALAAFMKDFQSRNA</sequence>
<keyword evidence="9" id="KW-0718">Serine biosynthesis</keyword>
<dbReference type="SUPFAM" id="SSF53383">
    <property type="entry name" value="PLP-dependent transferases"/>
    <property type="match status" value="1"/>
</dbReference>
<evidence type="ECO:0000256" key="4">
    <source>
        <dbReference type="ARBA" id="ARBA00013030"/>
    </source>
</evidence>
<comment type="cofactor">
    <cofactor evidence="1">
        <name>pyridoxal 5'-phosphate</name>
        <dbReference type="ChEBI" id="CHEBI:597326"/>
    </cofactor>
</comment>
<dbReference type="Gene3D" id="3.40.640.10">
    <property type="entry name" value="Type I PLP-dependent aspartate aminotransferase-like (Major domain)"/>
    <property type="match status" value="1"/>
</dbReference>
<evidence type="ECO:0000256" key="6">
    <source>
        <dbReference type="ARBA" id="ARBA00022605"/>
    </source>
</evidence>
<protein>
    <recommendedName>
        <fullName evidence="4">phosphoserine transaminase</fullName>
        <ecNumber evidence="4">2.6.1.52</ecNumber>
    </recommendedName>
</protein>
<evidence type="ECO:0000313" key="15">
    <source>
        <dbReference type="Proteomes" id="UP000198341"/>
    </source>
</evidence>
<keyword evidence="5 14" id="KW-0032">Aminotransferase</keyword>
<dbReference type="GO" id="GO:0004648">
    <property type="term" value="F:O-phospho-L-serine:2-oxoglutarate aminotransferase activity"/>
    <property type="evidence" value="ECO:0007669"/>
    <property type="project" value="UniProtKB-EC"/>
</dbReference>
<dbReference type="FunFam" id="3.40.640.10:FF:000010">
    <property type="entry name" value="Phosphoserine aminotransferase"/>
    <property type="match status" value="1"/>
</dbReference>
<evidence type="ECO:0000256" key="5">
    <source>
        <dbReference type="ARBA" id="ARBA00022576"/>
    </source>
</evidence>
<feature type="region of interest" description="Disordered" evidence="12">
    <location>
        <begin position="18"/>
        <end position="39"/>
    </location>
</feature>
<dbReference type="InterPro" id="IPR015424">
    <property type="entry name" value="PyrdxlP-dep_Trfase"/>
</dbReference>
<evidence type="ECO:0000256" key="2">
    <source>
        <dbReference type="ARBA" id="ARBA00005099"/>
    </source>
</evidence>
<dbReference type="EC" id="2.6.1.52" evidence="4"/>
<feature type="domain" description="Aminotransferase class V" evidence="13">
    <location>
        <begin position="85"/>
        <end position="433"/>
    </location>
</feature>
<dbReference type="Pfam" id="PF00266">
    <property type="entry name" value="Aminotran_5"/>
    <property type="match status" value="1"/>
</dbReference>
<dbReference type="HAMAP" id="MF_00160">
    <property type="entry name" value="SerC_aminotrans_5"/>
    <property type="match status" value="1"/>
</dbReference>
<dbReference type="Proteomes" id="UP000198341">
    <property type="component" value="Chromosome 9"/>
</dbReference>
<dbReference type="PANTHER" id="PTHR43247:SF1">
    <property type="entry name" value="PHOSPHOSERINE AMINOTRANSFERASE"/>
    <property type="match status" value="1"/>
</dbReference>
<dbReference type="eggNOG" id="KOG2790">
    <property type="taxonomic scope" value="Eukaryota"/>
</dbReference>
<reference evidence="14 15" key="1">
    <citation type="submission" date="2011-10" db="EMBL/GenBank/DDBJ databases">
        <authorList>
            <person name="Genoscope - CEA"/>
        </authorList>
    </citation>
    <scope>NUCLEOTIDE SEQUENCE [LARGE SCALE GENOMIC DNA]</scope>
    <source>
        <strain evidence="14 15">RCC 1105</strain>
    </source>
</reference>
<dbReference type="PANTHER" id="PTHR43247">
    <property type="entry name" value="PHOSPHOSERINE AMINOTRANSFERASE"/>
    <property type="match status" value="1"/>
</dbReference>
<dbReference type="InterPro" id="IPR000192">
    <property type="entry name" value="Aminotrans_V_dom"/>
</dbReference>
<dbReference type="NCBIfam" id="NF003764">
    <property type="entry name" value="PRK05355.1"/>
    <property type="match status" value="1"/>
</dbReference>
<evidence type="ECO:0000256" key="10">
    <source>
        <dbReference type="ARBA" id="ARBA00047630"/>
    </source>
</evidence>
<evidence type="ECO:0000256" key="8">
    <source>
        <dbReference type="ARBA" id="ARBA00022898"/>
    </source>
</evidence>
<dbReference type="GeneID" id="19013848"/>
<dbReference type="Gene3D" id="3.90.1150.10">
    <property type="entry name" value="Aspartate Aminotransferase, domain 1"/>
    <property type="match status" value="1"/>
</dbReference>
<dbReference type="RefSeq" id="XP_007510965.1">
    <property type="nucleotide sequence ID" value="XM_007510903.1"/>
</dbReference>
<dbReference type="NCBIfam" id="TIGR01364">
    <property type="entry name" value="serC_1"/>
    <property type="match status" value="1"/>
</dbReference>
<dbReference type="AlphaFoldDB" id="K8F375"/>
<dbReference type="FunFam" id="3.90.1150.10:FF:000006">
    <property type="entry name" value="Phosphoserine aminotransferase"/>
    <property type="match status" value="1"/>
</dbReference>
<evidence type="ECO:0000256" key="9">
    <source>
        <dbReference type="ARBA" id="ARBA00023299"/>
    </source>
</evidence>
<dbReference type="KEGG" id="bpg:Bathy09g03410"/>
<dbReference type="STRING" id="41875.K8F375"/>
<evidence type="ECO:0000256" key="1">
    <source>
        <dbReference type="ARBA" id="ARBA00001933"/>
    </source>
</evidence>
<comment type="catalytic activity">
    <reaction evidence="11">
        <text>O-phospho-L-serine + 2-oxoglutarate = 3-phosphooxypyruvate + L-glutamate</text>
        <dbReference type="Rhea" id="RHEA:14329"/>
        <dbReference type="ChEBI" id="CHEBI:16810"/>
        <dbReference type="ChEBI" id="CHEBI:18110"/>
        <dbReference type="ChEBI" id="CHEBI:29985"/>
        <dbReference type="ChEBI" id="CHEBI:57524"/>
        <dbReference type="EC" id="2.6.1.52"/>
    </reaction>
</comment>
<dbReference type="InterPro" id="IPR015422">
    <property type="entry name" value="PyrdxlP-dep_Trfase_small"/>
</dbReference>
<evidence type="ECO:0000256" key="7">
    <source>
        <dbReference type="ARBA" id="ARBA00022679"/>
    </source>
</evidence>
<comment type="catalytic activity">
    <reaction evidence="10">
        <text>4-(phosphooxy)-L-threonine + 2-oxoglutarate = (R)-3-hydroxy-2-oxo-4-phosphooxybutanoate + L-glutamate</text>
        <dbReference type="Rhea" id="RHEA:16573"/>
        <dbReference type="ChEBI" id="CHEBI:16810"/>
        <dbReference type="ChEBI" id="CHEBI:29985"/>
        <dbReference type="ChEBI" id="CHEBI:58452"/>
        <dbReference type="ChEBI" id="CHEBI:58538"/>
        <dbReference type="EC" id="2.6.1.52"/>
    </reaction>
</comment>
<evidence type="ECO:0000256" key="3">
    <source>
        <dbReference type="ARBA" id="ARBA00006904"/>
    </source>
</evidence>
<keyword evidence="8" id="KW-0663">Pyridoxal phosphate</keyword>
<name>K8F375_9CHLO</name>
<keyword evidence="15" id="KW-1185">Reference proteome</keyword>
<evidence type="ECO:0000256" key="12">
    <source>
        <dbReference type="SAM" id="MobiDB-lite"/>
    </source>
</evidence>
<feature type="compositionally biased region" description="Polar residues" evidence="12">
    <location>
        <begin position="30"/>
        <end position="39"/>
    </location>
</feature>
<keyword evidence="6" id="KW-0028">Amino-acid biosynthesis</keyword>